<comment type="subcellular location">
    <subcellularLocation>
        <location evidence="1">Cell membrane</location>
        <topology evidence="1">Multi-pass membrane protein</topology>
    </subcellularLocation>
</comment>
<feature type="transmembrane region" description="Helical" evidence="9">
    <location>
        <begin position="37"/>
        <end position="61"/>
    </location>
</feature>
<sequence>MEQVGNVRYKGRLMSHIEIDNLYVKGFIQAIDSRKPLIEIGSCFSIGAILGNCFFALMAFYVGRKNTMLCLAFPNVAFWLFVIFGRRVYHLYIGRVLAGMTGGGMYVCMPLFVAEIAHHSIRGALGTLMMVICCTGILLGYTAGAFISYENIPYVFIVLPILFLGTFVFFPETPQYLLIKNDSASAEKSLRFYANNRSTSKQNAVLIQTELENIQKFITKEREEKLNRNVFEILLTGAAIKAIAIGLCLTAVSLFSGSFVMVSYAATVFRDSGSDLDPNTCVIIVGVIQVLGVYISSILVDRVGRKILLIVSSCGASLSLAALGTFSYLSTHNINVDKFDWIPLLSFSIYIFITSVGIIPLPFIVLAEIIPQKIRDIGTTICMTSISVFAFITMKLFPPLVNCLGLYSVMYIFCGVCVFGVIFGVFILQETNGKNLNKIDEN</sequence>
<name>A0A9Q0SAI9_9DIPT</name>
<feature type="transmembrane region" description="Helical" evidence="9">
    <location>
        <begin position="92"/>
        <end position="113"/>
    </location>
</feature>
<evidence type="ECO:0000259" key="10">
    <source>
        <dbReference type="PROSITE" id="PS50850"/>
    </source>
</evidence>
<keyword evidence="5 9" id="KW-0812">Transmembrane</keyword>
<evidence type="ECO:0000256" key="7">
    <source>
        <dbReference type="ARBA" id="ARBA00023136"/>
    </source>
</evidence>
<feature type="transmembrane region" description="Helical" evidence="9">
    <location>
        <begin position="230"/>
        <end position="262"/>
    </location>
</feature>
<feature type="transmembrane region" description="Helical" evidence="9">
    <location>
        <begin position="68"/>
        <end position="86"/>
    </location>
</feature>
<dbReference type="InterPro" id="IPR003663">
    <property type="entry name" value="Sugar/inositol_transpt"/>
</dbReference>
<feature type="transmembrane region" description="Helical" evidence="9">
    <location>
        <begin position="341"/>
        <end position="365"/>
    </location>
</feature>
<dbReference type="PANTHER" id="PTHR48021">
    <property type="match status" value="1"/>
</dbReference>
<dbReference type="Pfam" id="PF00083">
    <property type="entry name" value="Sugar_tr"/>
    <property type="match status" value="1"/>
</dbReference>
<comment type="caution">
    <text evidence="11">The sequence shown here is derived from an EMBL/GenBank/DDBJ whole genome shotgun (WGS) entry which is preliminary data.</text>
</comment>
<dbReference type="Gene3D" id="1.20.1250.20">
    <property type="entry name" value="MFS general substrate transporter like domains"/>
    <property type="match status" value="1"/>
</dbReference>
<dbReference type="PROSITE" id="PS00216">
    <property type="entry name" value="SUGAR_TRANSPORT_1"/>
    <property type="match status" value="1"/>
</dbReference>
<feature type="transmembrane region" description="Helical" evidence="9">
    <location>
        <begin position="307"/>
        <end position="329"/>
    </location>
</feature>
<dbReference type="FunFam" id="1.20.1250.20:FF:000218">
    <property type="entry name" value="facilitated trehalose transporter Tret1"/>
    <property type="match status" value="1"/>
</dbReference>
<evidence type="ECO:0000256" key="6">
    <source>
        <dbReference type="ARBA" id="ARBA00022989"/>
    </source>
</evidence>
<evidence type="ECO:0000256" key="3">
    <source>
        <dbReference type="ARBA" id="ARBA00022475"/>
    </source>
</evidence>
<dbReference type="InterPro" id="IPR005829">
    <property type="entry name" value="Sugar_transporter_CS"/>
</dbReference>
<feature type="transmembrane region" description="Helical" evidence="9">
    <location>
        <begin position="125"/>
        <end position="146"/>
    </location>
</feature>
<feature type="domain" description="Major facilitator superfamily (MFS) profile" evidence="10">
    <location>
        <begin position="1"/>
        <end position="432"/>
    </location>
</feature>
<dbReference type="AlphaFoldDB" id="A0A9Q0SAI9"/>
<dbReference type="GO" id="GO:0022857">
    <property type="term" value="F:transmembrane transporter activity"/>
    <property type="evidence" value="ECO:0007669"/>
    <property type="project" value="InterPro"/>
</dbReference>
<keyword evidence="2" id="KW-0813">Transport</keyword>
<keyword evidence="12" id="KW-1185">Reference proteome</keyword>
<dbReference type="GO" id="GO:0005886">
    <property type="term" value="C:plasma membrane"/>
    <property type="evidence" value="ECO:0007669"/>
    <property type="project" value="UniProtKB-SubCell"/>
</dbReference>
<accession>A0A9Q0SAI9</accession>
<keyword evidence="3" id="KW-1003">Cell membrane</keyword>
<evidence type="ECO:0000256" key="2">
    <source>
        <dbReference type="ARBA" id="ARBA00022448"/>
    </source>
</evidence>
<evidence type="ECO:0000256" key="4">
    <source>
        <dbReference type="ARBA" id="ARBA00022597"/>
    </source>
</evidence>
<dbReference type="PANTHER" id="PTHR48021:SF33">
    <property type="entry name" value="AT22075P-RELATED"/>
    <property type="match status" value="1"/>
</dbReference>
<dbReference type="InterPro" id="IPR036259">
    <property type="entry name" value="MFS_trans_sf"/>
</dbReference>
<evidence type="ECO:0000256" key="1">
    <source>
        <dbReference type="ARBA" id="ARBA00004651"/>
    </source>
</evidence>
<proteinExistence type="predicted"/>
<evidence type="ECO:0000256" key="9">
    <source>
        <dbReference type="SAM" id="Phobius"/>
    </source>
</evidence>
<keyword evidence="4" id="KW-0762">Sugar transport</keyword>
<evidence type="ECO:0000313" key="11">
    <source>
        <dbReference type="EMBL" id="KAJ6649970.1"/>
    </source>
</evidence>
<dbReference type="PRINTS" id="PR00171">
    <property type="entry name" value="SUGRTRNSPORT"/>
</dbReference>
<gene>
    <name evidence="11" type="primary">Tret1_2</name>
    <name evidence="11" type="ORF">Bhyg_05213</name>
</gene>
<feature type="transmembrane region" description="Helical" evidence="9">
    <location>
        <begin position="409"/>
        <end position="428"/>
    </location>
</feature>
<keyword evidence="6 9" id="KW-1133">Transmembrane helix</keyword>
<dbReference type="InterPro" id="IPR005828">
    <property type="entry name" value="MFS_sugar_transport-like"/>
</dbReference>
<dbReference type="Proteomes" id="UP001151699">
    <property type="component" value="Chromosome A"/>
</dbReference>
<dbReference type="OrthoDB" id="6612291at2759"/>
<dbReference type="InterPro" id="IPR050549">
    <property type="entry name" value="MFS_Trehalose_Transporter"/>
</dbReference>
<evidence type="ECO:0000313" key="12">
    <source>
        <dbReference type="Proteomes" id="UP001151699"/>
    </source>
</evidence>
<dbReference type="PROSITE" id="PS50850">
    <property type="entry name" value="MFS"/>
    <property type="match status" value="1"/>
</dbReference>
<dbReference type="InterPro" id="IPR020846">
    <property type="entry name" value="MFS_dom"/>
</dbReference>
<feature type="transmembrane region" description="Helical" evidence="9">
    <location>
        <begin position="152"/>
        <end position="170"/>
    </location>
</feature>
<keyword evidence="8" id="KW-0325">Glycoprotein</keyword>
<evidence type="ECO:0000256" key="5">
    <source>
        <dbReference type="ARBA" id="ARBA00022692"/>
    </source>
</evidence>
<dbReference type="SUPFAM" id="SSF103473">
    <property type="entry name" value="MFS general substrate transporter"/>
    <property type="match status" value="1"/>
</dbReference>
<feature type="transmembrane region" description="Helical" evidence="9">
    <location>
        <begin position="282"/>
        <end position="300"/>
    </location>
</feature>
<feature type="transmembrane region" description="Helical" evidence="9">
    <location>
        <begin position="377"/>
        <end position="397"/>
    </location>
</feature>
<organism evidence="11 12">
    <name type="scientific">Pseudolycoriella hygida</name>
    <dbReference type="NCBI Taxonomy" id="35572"/>
    <lineage>
        <taxon>Eukaryota</taxon>
        <taxon>Metazoa</taxon>
        <taxon>Ecdysozoa</taxon>
        <taxon>Arthropoda</taxon>
        <taxon>Hexapoda</taxon>
        <taxon>Insecta</taxon>
        <taxon>Pterygota</taxon>
        <taxon>Neoptera</taxon>
        <taxon>Endopterygota</taxon>
        <taxon>Diptera</taxon>
        <taxon>Nematocera</taxon>
        <taxon>Sciaroidea</taxon>
        <taxon>Sciaridae</taxon>
        <taxon>Pseudolycoriella</taxon>
    </lineage>
</organism>
<evidence type="ECO:0000256" key="8">
    <source>
        <dbReference type="ARBA" id="ARBA00023180"/>
    </source>
</evidence>
<keyword evidence="7 9" id="KW-0472">Membrane</keyword>
<dbReference type="EMBL" id="WJQU01000001">
    <property type="protein sequence ID" value="KAJ6649970.1"/>
    <property type="molecule type" value="Genomic_DNA"/>
</dbReference>
<reference evidence="11" key="1">
    <citation type="submission" date="2022-07" db="EMBL/GenBank/DDBJ databases">
        <authorList>
            <person name="Trinca V."/>
            <person name="Uliana J.V.C."/>
            <person name="Torres T.T."/>
            <person name="Ward R.J."/>
            <person name="Monesi N."/>
        </authorList>
    </citation>
    <scope>NUCLEOTIDE SEQUENCE</scope>
    <source>
        <strain evidence="11">HSMRA1968</strain>
        <tissue evidence="11">Whole embryos</tissue>
    </source>
</reference>
<protein>
    <submittedName>
        <fullName evidence="11">Facilitated trehalose transporter Tret1</fullName>
    </submittedName>
</protein>
<dbReference type="PROSITE" id="PS00217">
    <property type="entry name" value="SUGAR_TRANSPORT_2"/>
    <property type="match status" value="1"/>
</dbReference>